<dbReference type="FunFam" id="2.170.130.10:FF:000008">
    <property type="entry name" value="SusC/RagA family TonB-linked outer membrane protein"/>
    <property type="match status" value="1"/>
</dbReference>
<keyword evidence="2" id="KW-0812">Transmembrane</keyword>
<dbReference type="Pfam" id="PF07715">
    <property type="entry name" value="Plug"/>
    <property type="match status" value="1"/>
</dbReference>
<dbReference type="PANTHER" id="PTHR30069:SF29">
    <property type="entry name" value="HEMOGLOBIN AND HEMOGLOBIN-HAPTOGLOBIN-BINDING PROTEIN 1-RELATED"/>
    <property type="match status" value="1"/>
</dbReference>
<evidence type="ECO:0000259" key="3">
    <source>
        <dbReference type="Pfam" id="PF07715"/>
    </source>
</evidence>
<dbReference type="PROSITE" id="PS52016">
    <property type="entry name" value="TONB_DEPENDENT_REC_3"/>
    <property type="match status" value="1"/>
</dbReference>
<comment type="similarity">
    <text evidence="2">Belongs to the TonB-dependent receptor family.</text>
</comment>
<feature type="non-terminal residue" evidence="4">
    <location>
        <position position="350"/>
    </location>
</feature>
<dbReference type="InterPro" id="IPR008969">
    <property type="entry name" value="CarboxyPept-like_regulatory"/>
</dbReference>
<evidence type="ECO:0000313" key="5">
    <source>
        <dbReference type="Proteomes" id="UP000442334"/>
    </source>
</evidence>
<dbReference type="Gene3D" id="2.60.40.1120">
    <property type="entry name" value="Carboxypeptidase-like, regulatory domain"/>
    <property type="match status" value="1"/>
</dbReference>
<keyword evidence="2" id="KW-0813">Transport</keyword>
<keyword evidence="2" id="KW-1134">Transmembrane beta strand</keyword>
<protein>
    <submittedName>
        <fullName evidence="4">TonB-dependent receptor plug domain-containing protein</fullName>
    </submittedName>
</protein>
<dbReference type="Proteomes" id="UP000442334">
    <property type="component" value="Unassembled WGS sequence"/>
</dbReference>
<dbReference type="Pfam" id="PF13715">
    <property type="entry name" value="CarbopepD_reg_2"/>
    <property type="match status" value="1"/>
</dbReference>
<dbReference type="GO" id="GO:0044718">
    <property type="term" value="P:siderophore transmembrane transport"/>
    <property type="evidence" value="ECO:0007669"/>
    <property type="project" value="TreeGrafter"/>
</dbReference>
<dbReference type="SUPFAM" id="SSF56935">
    <property type="entry name" value="Porins"/>
    <property type="match status" value="1"/>
</dbReference>
<dbReference type="AlphaFoldDB" id="A0A7J5GSG4"/>
<dbReference type="InterPro" id="IPR039426">
    <property type="entry name" value="TonB-dep_rcpt-like"/>
</dbReference>
<gene>
    <name evidence="4" type="ORF">GAQ34_22265</name>
</gene>
<dbReference type="EMBL" id="WCUA01000093">
    <property type="protein sequence ID" value="KAB4179862.1"/>
    <property type="molecule type" value="Genomic_DNA"/>
</dbReference>
<dbReference type="InterPro" id="IPR037066">
    <property type="entry name" value="Plug_dom_sf"/>
</dbReference>
<comment type="subcellular location">
    <subcellularLocation>
        <location evidence="2">Cell outer membrane</location>
        <topology evidence="2">Multi-pass membrane protein</topology>
    </subcellularLocation>
</comment>
<dbReference type="GO" id="GO:0015344">
    <property type="term" value="F:siderophore uptake transmembrane transporter activity"/>
    <property type="evidence" value="ECO:0007669"/>
    <property type="project" value="TreeGrafter"/>
</dbReference>
<dbReference type="SUPFAM" id="SSF49464">
    <property type="entry name" value="Carboxypeptidase regulatory domain-like"/>
    <property type="match status" value="1"/>
</dbReference>
<dbReference type="InterPro" id="IPR023997">
    <property type="entry name" value="TonB-dep_OMP_SusC/RagA_CS"/>
</dbReference>
<name>A0A7J5GSG4_BACUN</name>
<dbReference type="GO" id="GO:0009279">
    <property type="term" value="C:cell outer membrane"/>
    <property type="evidence" value="ECO:0007669"/>
    <property type="project" value="UniProtKB-SubCell"/>
</dbReference>
<evidence type="ECO:0000256" key="2">
    <source>
        <dbReference type="PROSITE-ProRule" id="PRU01360"/>
    </source>
</evidence>
<keyword evidence="2" id="KW-0472">Membrane</keyword>
<reference evidence="4 5" key="1">
    <citation type="journal article" date="2019" name="Nat. Med.">
        <title>A library of human gut bacterial isolates paired with longitudinal multiomics data enables mechanistic microbiome research.</title>
        <authorList>
            <person name="Poyet M."/>
            <person name="Groussin M."/>
            <person name="Gibbons S.M."/>
            <person name="Avila-Pacheco J."/>
            <person name="Jiang X."/>
            <person name="Kearney S.M."/>
            <person name="Perrotta A.R."/>
            <person name="Berdy B."/>
            <person name="Zhao S."/>
            <person name="Lieberman T.D."/>
            <person name="Swanson P.K."/>
            <person name="Smith M."/>
            <person name="Roesemann S."/>
            <person name="Alexander J.E."/>
            <person name="Rich S.A."/>
            <person name="Livny J."/>
            <person name="Vlamakis H."/>
            <person name="Clish C."/>
            <person name="Bullock K."/>
            <person name="Deik A."/>
            <person name="Scott J."/>
            <person name="Pierce K.A."/>
            <person name="Xavier R.J."/>
            <person name="Alm E.J."/>
        </authorList>
    </citation>
    <scope>NUCLEOTIDE SEQUENCE [LARGE SCALE GENOMIC DNA]</scope>
    <source>
        <strain evidence="4 5">BIOML-A21</strain>
    </source>
</reference>
<feature type="domain" description="TonB-dependent receptor plug" evidence="3">
    <location>
        <begin position="129"/>
        <end position="236"/>
    </location>
</feature>
<sequence>MKSNKKGNHLYAYKDTIRRLFLLTLFSFLIVESYAQKKTISGTVTDFTGEPVIGASVLVNGTTNGTITDLNGKFSLSNVPTKGTITITYIGYKKEEVSVAGNTNFKITLQEDTETLDEVVVVGYGVQKKSDVTGAMARVGEKELKAMPVRNALEGMQGKTAGVDITSSQRPGEVGNINIRGQRSINAEQGPLYVVDGMVIQNGGIENINPSDIEAIDILKDASATAIYGSRGANGVILVTTKKGKEGKVTLNYSGTVTFETLHDVTEMMSAAEWLDYARLAKYNAGSYASATPTYEADKAAFGSVTASWKNIEKAWVNGVYDPSLVGSYDWASHGKQTGITHEHTLSASG</sequence>
<dbReference type="NCBIfam" id="TIGR04057">
    <property type="entry name" value="SusC_RagA_signa"/>
    <property type="match status" value="1"/>
</dbReference>
<proteinExistence type="inferred from homology"/>
<dbReference type="InterPro" id="IPR012910">
    <property type="entry name" value="Plug_dom"/>
</dbReference>
<accession>A0A7J5GSG4</accession>
<dbReference type="Gene3D" id="2.170.130.10">
    <property type="entry name" value="TonB-dependent receptor, plug domain"/>
    <property type="match status" value="1"/>
</dbReference>
<organism evidence="4 5">
    <name type="scientific">Bacteroides uniformis</name>
    <dbReference type="NCBI Taxonomy" id="820"/>
    <lineage>
        <taxon>Bacteria</taxon>
        <taxon>Pseudomonadati</taxon>
        <taxon>Bacteroidota</taxon>
        <taxon>Bacteroidia</taxon>
        <taxon>Bacteroidales</taxon>
        <taxon>Bacteroidaceae</taxon>
        <taxon>Bacteroides</taxon>
    </lineage>
</organism>
<dbReference type="PANTHER" id="PTHR30069">
    <property type="entry name" value="TONB-DEPENDENT OUTER MEMBRANE RECEPTOR"/>
    <property type="match status" value="1"/>
</dbReference>
<keyword evidence="2" id="KW-0998">Cell outer membrane</keyword>
<dbReference type="FunFam" id="2.60.40.1120:FF:000003">
    <property type="entry name" value="Outer membrane protein Omp121"/>
    <property type="match status" value="1"/>
</dbReference>
<keyword evidence="4" id="KW-0675">Receptor</keyword>
<evidence type="ECO:0000256" key="1">
    <source>
        <dbReference type="ARBA" id="ARBA00022729"/>
    </source>
</evidence>
<comment type="caution">
    <text evidence="4">The sequence shown here is derived from an EMBL/GenBank/DDBJ whole genome shotgun (WGS) entry which is preliminary data.</text>
</comment>
<evidence type="ECO:0000313" key="4">
    <source>
        <dbReference type="EMBL" id="KAB4179862.1"/>
    </source>
</evidence>
<keyword evidence="1" id="KW-0732">Signal</keyword>
<dbReference type="RefSeq" id="WP_151874748.1">
    <property type="nucleotide sequence ID" value="NZ_WCUA01000093.1"/>
</dbReference>